<comment type="caution">
    <text evidence="1">The sequence shown here is derived from an EMBL/GenBank/DDBJ whole genome shotgun (WGS) entry which is preliminary data.</text>
</comment>
<accession>A0ACC5QWY8</accession>
<protein>
    <submittedName>
        <fullName evidence="1">FAD-binding oxidoreductase</fullName>
    </submittedName>
</protein>
<reference evidence="1" key="1">
    <citation type="submission" date="2021-01" db="EMBL/GenBank/DDBJ databases">
        <authorList>
            <person name="Sun Q."/>
        </authorList>
    </citation>
    <scope>NUCLEOTIDE SEQUENCE</scope>
    <source>
        <strain evidence="1">YIM B02566</strain>
    </source>
</reference>
<gene>
    <name evidence="1" type="ORF">JHL16_00890</name>
</gene>
<dbReference type="Proteomes" id="UP000616151">
    <property type="component" value="Unassembled WGS sequence"/>
</dbReference>
<keyword evidence="2" id="KW-1185">Reference proteome</keyword>
<proteinExistence type="predicted"/>
<evidence type="ECO:0000313" key="2">
    <source>
        <dbReference type="Proteomes" id="UP000616151"/>
    </source>
</evidence>
<name>A0ACC5QWY8_9HYPH</name>
<evidence type="ECO:0000313" key="1">
    <source>
        <dbReference type="EMBL" id="MBK1864895.1"/>
    </source>
</evidence>
<dbReference type="EMBL" id="JAENHL010000003">
    <property type="protein sequence ID" value="MBK1864895.1"/>
    <property type="molecule type" value="Genomic_DNA"/>
</dbReference>
<sequence length="390" mass="41629">MKTYDVVIVGGGIVGSSAAYFLKKHGFTGSIALIERDTTYAQCCTARSCGGIRQQFSTPENIQLSKFGLNVLRNLKAEFGAEADVGFREQGYLILASEAGRAILEENHSVQIANGADNVLLDAEGLGREFPWLVTDGLELGCFGRSGEGWLDPYSLMSLFRKAAATKGVEIISGEVAAVKTVAGRAVSVTLADGAEIGCGTLVNAGGTGAGALARMAGIDLPVGPRKRYVYVLDCPGASEALHKAPLTVDISGIYFRPEGQQFICGLSPDEADEPGDLSWDVDYSWFEEHIWERLAGRVPAFEAIKVVNAWVGHYDYNALDQNAVIGPHPELANFLFANGFSGHGLQQGPGAGNAIAELVIHGGYRSIDLARFGFARIARKAPLFERNVI</sequence>
<organism evidence="1 2">
    <name type="scientific">Taklimakanibacter albus</name>
    <dbReference type="NCBI Taxonomy" id="2800327"/>
    <lineage>
        <taxon>Bacteria</taxon>
        <taxon>Pseudomonadati</taxon>
        <taxon>Pseudomonadota</taxon>
        <taxon>Alphaproteobacteria</taxon>
        <taxon>Hyphomicrobiales</taxon>
        <taxon>Aestuariivirgaceae</taxon>
        <taxon>Taklimakanibacter</taxon>
    </lineage>
</organism>